<dbReference type="EMBL" id="CAXLJM020000014">
    <property type="protein sequence ID" value="CAL8080001.1"/>
    <property type="molecule type" value="Genomic_DNA"/>
</dbReference>
<dbReference type="PANTHER" id="PTHR23324">
    <property type="entry name" value="SEC14 RELATED PROTEIN"/>
    <property type="match status" value="1"/>
</dbReference>
<dbReference type="SUPFAM" id="SSF46938">
    <property type="entry name" value="CRAL/TRIO N-terminal domain"/>
    <property type="match status" value="1"/>
</dbReference>
<organism evidence="3 4">
    <name type="scientific">Orchesella dallaii</name>
    <dbReference type="NCBI Taxonomy" id="48710"/>
    <lineage>
        <taxon>Eukaryota</taxon>
        <taxon>Metazoa</taxon>
        <taxon>Ecdysozoa</taxon>
        <taxon>Arthropoda</taxon>
        <taxon>Hexapoda</taxon>
        <taxon>Collembola</taxon>
        <taxon>Entomobryomorpha</taxon>
        <taxon>Entomobryoidea</taxon>
        <taxon>Orchesellidae</taxon>
        <taxon>Orchesellinae</taxon>
        <taxon>Orchesella</taxon>
    </lineage>
</organism>
<proteinExistence type="predicted"/>
<accession>A0ABP1PZS2</accession>
<sequence length="294" mass="34177">MAQYFSSFVPRCTATSFVILVCVFMLQFCSVVESHETDMEKELLLTYQEKVAFDKLKSQVHKNITHPLMKTDLFLLRWVRAKNLDVNRAVKDMFDFLQWRKSNRIDTIQEEDWSDMIAEHPYRMDVIDLQGRPVAVGSIGGQWNVRRTFLQGKGQRLSRYVYKLVEEVFDRVYEINKKHSNVTQFSVIASLEGFNLFQQGCPLCLTTYVQLLTVYNRFYPNFAHAITAVNTPASFSVVLDLVRPMLNKGTSDALKIFGYNKPQWKNYLDTEVSEDQLTEEFGGTRTDDTDILNR</sequence>
<feature type="signal peptide" evidence="1">
    <location>
        <begin position="1"/>
        <end position="34"/>
    </location>
</feature>
<dbReference type="Gene3D" id="3.40.525.10">
    <property type="entry name" value="CRAL-TRIO lipid binding domain"/>
    <property type="match status" value="1"/>
</dbReference>
<dbReference type="PROSITE" id="PS50191">
    <property type="entry name" value="CRAL_TRIO"/>
    <property type="match status" value="1"/>
</dbReference>
<feature type="chain" id="PRO_5046184057" description="CRAL-TRIO domain-containing protein" evidence="1">
    <location>
        <begin position="35"/>
        <end position="294"/>
    </location>
</feature>
<dbReference type="InterPro" id="IPR036273">
    <property type="entry name" value="CRAL/TRIO_N_dom_sf"/>
</dbReference>
<evidence type="ECO:0000313" key="4">
    <source>
        <dbReference type="Proteomes" id="UP001642540"/>
    </source>
</evidence>
<gene>
    <name evidence="3" type="ORF">ODALV1_LOCUS4525</name>
</gene>
<dbReference type="InterPro" id="IPR051064">
    <property type="entry name" value="SEC14/CRAL-TRIO_domain"/>
</dbReference>
<reference evidence="3 4" key="1">
    <citation type="submission" date="2024-08" db="EMBL/GenBank/DDBJ databases">
        <authorList>
            <person name="Cucini C."/>
            <person name="Frati F."/>
        </authorList>
    </citation>
    <scope>NUCLEOTIDE SEQUENCE [LARGE SCALE GENOMIC DNA]</scope>
</reference>
<evidence type="ECO:0000313" key="3">
    <source>
        <dbReference type="EMBL" id="CAL8080001.1"/>
    </source>
</evidence>
<keyword evidence="4" id="KW-1185">Reference proteome</keyword>
<protein>
    <recommendedName>
        <fullName evidence="2">CRAL-TRIO domain-containing protein</fullName>
    </recommendedName>
</protein>
<dbReference type="CDD" id="cd00170">
    <property type="entry name" value="SEC14"/>
    <property type="match status" value="1"/>
</dbReference>
<comment type="caution">
    <text evidence="3">The sequence shown here is derived from an EMBL/GenBank/DDBJ whole genome shotgun (WGS) entry which is preliminary data.</text>
</comment>
<dbReference type="SUPFAM" id="SSF52087">
    <property type="entry name" value="CRAL/TRIO domain"/>
    <property type="match status" value="1"/>
</dbReference>
<dbReference type="InterPro" id="IPR036865">
    <property type="entry name" value="CRAL-TRIO_dom_sf"/>
</dbReference>
<dbReference type="SMART" id="SM00516">
    <property type="entry name" value="SEC14"/>
    <property type="match status" value="1"/>
</dbReference>
<dbReference type="Pfam" id="PF00650">
    <property type="entry name" value="CRAL_TRIO"/>
    <property type="match status" value="1"/>
</dbReference>
<dbReference type="InterPro" id="IPR001251">
    <property type="entry name" value="CRAL-TRIO_dom"/>
</dbReference>
<keyword evidence="1" id="KW-0732">Signal</keyword>
<dbReference type="Proteomes" id="UP001642540">
    <property type="component" value="Unassembled WGS sequence"/>
</dbReference>
<name>A0ABP1PZS2_9HEXA</name>
<dbReference type="PANTHER" id="PTHR23324:SF83">
    <property type="entry name" value="SEC14-LIKE PROTEIN 2"/>
    <property type="match status" value="1"/>
</dbReference>
<feature type="domain" description="CRAL-TRIO" evidence="2">
    <location>
        <begin position="104"/>
        <end position="289"/>
    </location>
</feature>
<evidence type="ECO:0000259" key="2">
    <source>
        <dbReference type="PROSITE" id="PS50191"/>
    </source>
</evidence>
<evidence type="ECO:0000256" key="1">
    <source>
        <dbReference type="SAM" id="SignalP"/>
    </source>
</evidence>